<keyword evidence="2 5" id="KW-0812">Transmembrane</keyword>
<feature type="transmembrane region" description="Helical" evidence="5">
    <location>
        <begin position="65"/>
        <end position="85"/>
    </location>
</feature>
<feature type="non-terminal residue" evidence="7">
    <location>
        <position position="1"/>
    </location>
</feature>
<evidence type="ECO:0000313" key="8">
    <source>
        <dbReference type="Proteomes" id="UP000652761"/>
    </source>
</evidence>
<organism evidence="7 8">
    <name type="scientific">Colocasia esculenta</name>
    <name type="common">Wild taro</name>
    <name type="synonym">Arum esculentum</name>
    <dbReference type="NCBI Taxonomy" id="4460"/>
    <lineage>
        <taxon>Eukaryota</taxon>
        <taxon>Viridiplantae</taxon>
        <taxon>Streptophyta</taxon>
        <taxon>Embryophyta</taxon>
        <taxon>Tracheophyta</taxon>
        <taxon>Spermatophyta</taxon>
        <taxon>Magnoliopsida</taxon>
        <taxon>Liliopsida</taxon>
        <taxon>Araceae</taxon>
        <taxon>Aroideae</taxon>
        <taxon>Colocasieae</taxon>
        <taxon>Colocasia</taxon>
    </lineage>
</organism>
<keyword evidence="8" id="KW-1185">Reference proteome</keyword>
<sequence length="134" mass="15507">THMYFILSVFHMSGRNIDADQRITHDVEKLTIDLSSLENGMVKLSVDILWFTWRMKLLTGQREVAILYAYMLLGLGFLRSVALEFRDLASKEQQLEGTFRFTHNRLRTHAESVAFFGGGSHEKAIRYLLTLRTP</sequence>
<feature type="domain" description="ABC transmembrane type-1" evidence="6">
    <location>
        <begin position="9"/>
        <end position="124"/>
    </location>
</feature>
<dbReference type="GO" id="GO:0005778">
    <property type="term" value="C:peroxisomal membrane"/>
    <property type="evidence" value="ECO:0007669"/>
    <property type="project" value="TreeGrafter"/>
</dbReference>
<gene>
    <name evidence="7" type="ORF">Taro_056064</name>
</gene>
<evidence type="ECO:0000256" key="4">
    <source>
        <dbReference type="ARBA" id="ARBA00023136"/>
    </source>
</evidence>
<dbReference type="Proteomes" id="UP000652761">
    <property type="component" value="Unassembled WGS sequence"/>
</dbReference>
<dbReference type="GO" id="GO:0005324">
    <property type="term" value="F:long-chain fatty acid transmembrane transporter activity"/>
    <property type="evidence" value="ECO:0007669"/>
    <property type="project" value="TreeGrafter"/>
</dbReference>
<dbReference type="EMBL" id="NMUH01014714">
    <property type="protein sequence ID" value="MQM23003.1"/>
    <property type="molecule type" value="Genomic_DNA"/>
</dbReference>
<dbReference type="GO" id="GO:0140359">
    <property type="term" value="F:ABC-type transporter activity"/>
    <property type="evidence" value="ECO:0007669"/>
    <property type="project" value="InterPro"/>
</dbReference>
<reference evidence="7" key="1">
    <citation type="submission" date="2017-07" db="EMBL/GenBank/DDBJ databases">
        <title>Taro Niue Genome Assembly and Annotation.</title>
        <authorList>
            <person name="Atibalentja N."/>
            <person name="Keating K."/>
            <person name="Fields C.J."/>
        </authorList>
    </citation>
    <scope>NUCLEOTIDE SEQUENCE</scope>
    <source>
        <strain evidence="7">Niue_2</strain>
        <tissue evidence="7">Leaf</tissue>
    </source>
</reference>
<name>A0A843XV37_COLES</name>
<dbReference type="OrthoDB" id="1485528at2759"/>
<dbReference type="GO" id="GO:0015910">
    <property type="term" value="P:long-chain fatty acid import into peroxisome"/>
    <property type="evidence" value="ECO:0007669"/>
    <property type="project" value="TreeGrafter"/>
</dbReference>
<evidence type="ECO:0000256" key="1">
    <source>
        <dbReference type="ARBA" id="ARBA00022448"/>
    </source>
</evidence>
<dbReference type="Pfam" id="PF06472">
    <property type="entry name" value="ABC_membrane_2"/>
    <property type="match status" value="1"/>
</dbReference>
<evidence type="ECO:0000313" key="7">
    <source>
        <dbReference type="EMBL" id="MQM23003.1"/>
    </source>
</evidence>
<accession>A0A843XV37</accession>
<protein>
    <recommendedName>
        <fullName evidence="6">ABC transmembrane type-1 domain-containing protein</fullName>
    </recommendedName>
</protein>
<dbReference type="InterPro" id="IPR011527">
    <property type="entry name" value="ABC1_TM_dom"/>
</dbReference>
<evidence type="ECO:0000256" key="3">
    <source>
        <dbReference type="ARBA" id="ARBA00022989"/>
    </source>
</evidence>
<evidence type="ECO:0000259" key="6">
    <source>
        <dbReference type="Pfam" id="PF06472"/>
    </source>
</evidence>
<comment type="caution">
    <text evidence="7">The sequence shown here is derived from an EMBL/GenBank/DDBJ whole genome shotgun (WGS) entry which is preliminary data.</text>
</comment>
<dbReference type="GO" id="GO:0005524">
    <property type="term" value="F:ATP binding"/>
    <property type="evidence" value="ECO:0007669"/>
    <property type="project" value="InterPro"/>
</dbReference>
<proteinExistence type="predicted"/>
<dbReference type="PANTHER" id="PTHR11384">
    <property type="entry name" value="ATP-BINDING CASSETTE, SUB-FAMILY D MEMBER"/>
    <property type="match status" value="1"/>
</dbReference>
<evidence type="ECO:0000256" key="5">
    <source>
        <dbReference type="SAM" id="Phobius"/>
    </source>
</evidence>
<dbReference type="InterPro" id="IPR050835">
    <property type="entry name" value="ABC_transporter_sub-D"/>
</dbReference>
<keyword evidence="1" id="KW-0813">Transport</keyword>
<dbReference type="GO" id="GO:0007031">
    <property type="term" value="P:peroxisome organization"/>
    <property type="evidence" value="ECO:0007669"/>
    <property type="project" value="TreeGrafter"/>
</dbReference>
<evidence type="ECO:0000256" key="2">
    <source>
        <dbReference type="ARBA" id="ARBA00022692"/>
    </source>
</evidence>
<dbReference type="GO" id="GO:0006635">
    <property type="term" value="P:fatty acid beta-oxidation"/>
    <property type="evidence" value="ECO:0007669"/>
    <property type="project" value="TreeGrafter"/>
</dbReference>
<keyword evidence="4 5" id="KW-0472">Membrane</keyword>
<dbReference type="AlphaFoldDB" id="A0A843XV37"/>
<keyword evidence="3 5" id="KW-1133">Transmembrane helix</keyword>
<dbReference type="GO" id="GO:0042760">
    <property type="term" value="P:very long-chain fatty acid catabolic process"/>
    <property type="evidence" value="ECO:0007669"/>
    <property type="project" value="TreeGrafter"/>
</dbReference>
<dbReference type="PANTHER" id="PTHR11384:SF56">
    <property type="entry name" value="ABC TRANSPORTER D FAMILY MEMBER 1"/>
    <property type="match status" value="1"/>
</dbReference>